<reference evidence="3 4" key="1">
    <citation type="journal article" date="2019" name="Sci. Rep.">
        <title>Orb-weaving spider Araneus ventricosus genome elucidates the spidroin gene catalogue.</title>
        <authorList>
            <person name="Kono N."/>
            <person name="Nakamura H."/>
            <person name="Ohtoshi R."/>
            <person name="Moran D.A.P."/>
            <person name="Shinohara A."/>
            <person name="Yoshida Y."/>
            <person name="Fujiwara M."/>
            <person name="Mori M."/>
            <person name="Tomita M."/>
            <person name="Arakawa K."/>
        </authorList>
    </citation>
    <scope>NUCLEOTIDE SEQUENCE [LARGE SCALE GENOMIC DNA]</scope>
</reference>
<dbReference type="InterPro" id="IPR006621">
    <property type="entry name" value="Nose-resist-to-fluoxetine_N"/>
</dbReference>
<dbReference type="Proteomes" id="UP000499080">
    <property type="component" value="Unassembled WGS sequence"/>
</dbReference>
<dbReference type="AlphaFoldDB" id="A0A4Y2QYK0"/>
<evidence type="ECO:0000313" key="4">
    <source>
        <dbReference type="Proteomes" id="UP000499080"/>
    </source>
</evidence>
<keyword evidence="4" id="KW-1185">Reference proteome</keyword>
<protein>
    <recommendedName>
        <fullName evidence="2">Nose resistant-to-fluoxetine protein N-terminal domain-containing protein</fullName>
    </recommendedName>
</protein>
<evidence type="ECO:0000256" key="1">
    <source>
        <dbReference type="SAM" id="SignalP"/>
    </source>
</evidence>
<accession>A0A4Y2QYK0</accession>
<dbReference type="EMBL" id="BGPR01015210">
    <property type="protein sequence ID" value="GBN68418.1"/>
    <property type="molecule type" value="Genomic_DNA"/>
</dbReference>
<evidence type="ECO:0000259" key="2">
    <source>
        <dbReference type="Pfam" id="PF20146"/>
    </source>
</evidence>
<dbReference type="Pfam" id="PF20146">
    <property type="entry name" value="NRF"/>
    <property type="match status" value="1"/>
</dbReference>
<sequence length="240" mass="26538">MKYICTAITIVLCVTFEVKCQDLTQVLGNVVQNSENMTVLEKWQSIEKSLKKLSSAVIKKAMPHVLKASESMNISSPCMQEAMKLVLGIKNIKSWAFRFIDSSAKMVDGLLVGSLSSLGVYDECINTEVKNDKGNVLFRGKYCVMDIKLPLPPMAKSYRMDEIIPELKNLTLSDTKVPKLAMSSKTRKMCFNGGIGRHLASSPKLEDHDGPLVLASKSCVPVSENRLTTTEDPAIARYKS</sequence>
<gene>
    <name evidence="3" type="ORF">AVEN_236344_1</name>
</gene>
<feature type="signal peptide" evidence="1">
    <location>
        <begin position="1"/>
        <end position="20"/>
    </location>
</feature>
<comment type="caution">
    <text evidence="3">The sequence shown here is derived from an EMBL/GenBank/DDBJ whole genome shotgun (WGS) entry which is preliminary data.</text>
</comment>
<organism evidence="3 4">
    <name type="scientific">Araneus ventricosus</name>
    <name type="common">Orbweaver spider</name>
    <name type="synonym">Epeira ventricosa</name>
    <dbReference type="NCBI Taxonomy" id="182803"/>
    <lineage>
        <taxon>Eukaryota</taxon>
        <taxon>Metazoa</taxon>
        <taxon>Ecdysozoa</taxon>
        <taxon>Arthropoda</taxon>
        <taxon>Chelicerata</taxon>
        <taxon>Arachnida</taxon>
        <taxon>Araneae</taxon>
        <taxon>Araneomorphae</taxon>
        <taxon>Entelegynae</taxon>
        <taxon>Araneoidea</taxon>
        <taxon>Araneidae</taxon>
        <taxon>Araneus</taxon>
    </lineage>
</organism>
<evidence type="ECO:0000313" key="3">
    <source>
        <dbReference type="EMBL" id="GBN68418.1"/>
    </source>
</evidence>
<proteinExistence type="predicted"/>
<dbReference type="OrthoDB" id="6437071at2759"/>
<feature type="domain" description="Nose resistant-to-fluoxetine protein N-terminal" evidence="2">
    <location>
        <begin position="78"/>
        <end position="158"/>
    </location>
</feature>
<keyword evidence="1" id="KW-0732">Signal</keyword>
<feature type="chain" id="PRO_5021376376" description="Nose resistant-to-fluoxetine protein N-terminal domain-containing protein" evidence="1">
    <location>
        <begin position="21"/>
        <end position="240"/>
    </location>
</feature>
<name>A0A4Y2QYK0_ARAVE</name>